<evidence type="ECO:0000259" key="5">
    <source>
        <dbReference type="Pfam" id="PF01555"/>
    </source>
</evidence>
<dbReference type="InterPro" id="IPR001091">
    <property type="entry name" value="RM_Methyltransferase"/>
</dbReference>
<feature type="compositionally biased region" description="Basic and acidic residues" evidence="4">
    <location>
        <begin position="57"/>
        <end position="67"/>
    </location>
</feature>
<dbReference type="Pfam" id="PF01555">
    <property type="entry name" value="N6_N4_Mtase"/>
    <property type="match status" value="1"/>
</dbReference>
<keyword evidence="7" id="KW-1185">Reference proteome</keyword>
<accession>A0ABU4M7W3</accession>
<evidence type="ECO:0000256" key="2">
    <source>
        <dbReference type="ARBA" id="ARBA00022679"/>
    </source>
</evidence>
<proteinExistence type="inferred from homology"/>
<dbReference type="EC" id="2.1.1.-" evidence="3"/>
<comment type="caution">
    <text evidence="6">The sequence shown here is derived from an EMBL/GenBank/DDBJ whole genome shotgun (WGS) entry which is preliminary data.</text>
</comment>
<feature type="domain" description="DNA methylase N-4/N-6" evidence="5">
    <location>
        <begin position="27"/>
        <end position="233"/>
    </location>
</feature>
<gene>
    <name evidence="6" type="ORF">PV666_40225</name>
</gene>
<feature type="compositionally biased region" description="Polar residues" evidence="4">
    <location>
        <begin position="36"/>
        <end position="46"/>
    </location>
</feature>
<dbReference type="RefSeq" id="WP_319167166.1">
    <property type="nucleotide sequence ID" value="NZ_JARAWP010000031.1"/>
</dbReference>
<dbReference type="PRINTS" id="PR00508">
    <property type="entry name" value="S21N4MTFRASE"/>
</dbReference>
<reference evidence="6 7" key="1">
    <citation type="journal article" date="2023" name="Microb. Genom.">
        <title>Mesoterricola silvestris gen. nov., sp. nov., Mesoterricola sediminis sp. nov., Geothrix oryzae sp. nov., Geothrix edaphica sp. nov., Geothrix rubra sp. nov., and Geothrix limicola sp. nov., six novel members of Acidobacteriota isolated from soils.</title>
        <authorList>
            <person name="Weisberg A.J."/>
            <person name="Pearce E."/>
            <person name="Kramer C.G."/>
            <person name="Chang J.H."/>
            <person name="Clarke C.R."/>
        </authorList>
    </citation>
    <scope>NUCLEOTIDE SEQUENCE [LARGE SCALE GENOMIC DNA]</scope>
    <source>
        <strain evidence="6 7">NB05-1H</strain>
    </source>
</reference>
<feature type="region of interest" description="Disordered" evidence="4">
    <location>
        <begin position="25"/>
        <end position="67"/>
    </location>
</feature>
<evidence type="ECO:0000313" key="6">
    <source>
        <dbReference type="EMBL" id="MDX3024055.1"/>
    </source>
</evidence>
<name>A0ABU4M7W3_9ACTN</name>
<keyword evidence="2" id="KW-0808">Transferase</keyword>
<comment type="similarity">
    <text evidence="3">Belongs to the N(4)/N(6)-methyltransferase family.</text>
</comment>
<evidence type="ECO:0000313" key="7">
    <source>
        <dbReference type="Proteomes" id="UP001272987"/>
    </source>
</evidence>
<dbReference type="Proteomes" id="UP001272987">
    <property type="component" value="Unassembled WGS sequence"/>
</dbReference>
<organism evidence="6 7">
    <name type="scientific">Streptomyces acidiscabies</name>
    <dbReference type="NCBI Taxonomy" id="42234"/>
    <lineage>
        <taxon>Bacteria</taxon>
        <taxon>Bacillati</taxon>
        <taxon>Actinomycetota</taxon>
        <taxon>Actinomycetes</taxon>
        <taxon>Kitasatosporales</taxon>
        <taxon>Streptomycetaceae</taxon>
        <taxon>Streptomyces</taxon>
    </lineage>
</organism>
<dbReference type="Gene3D" id="3.40.50.150">
    <property type="entry name" value="Vaccinia Virus protein VP39"/>
    <property type="match status" value="1"/>
</dbReference>
<evidence type="ECO:0000256" key="1">
    <source>
        <dbReference type="ARBA" id="ARBA00022603"/>
    </source>
</evidence>
<evidence type="ECO:0000256" key="4">
    <source>
        <dbReference type="SAM" id="MobiDB-lite"/>
    </source>
</evidence>
<sequence length="256" mass="27564">MSTPTWTLHHGDALTTLPALPDASVTATLTDPPYNSGGTTNTSRTADTARGKYVSGDARHDLPDFDGDNRDQRSYTTWLTLILAECYRITAPAGPLLVFTDFRQLPATSDALQAAGWTWRGIVPWHKPISRPMRGGFNRACEYVLWATKGPVDAARNPVHLPGLYSASQPRGKNRVHITQKPAALMDELIKICVPDGTVLDPFTGSGATGIAALTSGRSFVGIEQSARIAATARARLHEAALQQHAETIPLDKIGT</sequence>
<dbReference type="InterPro" id="IPR002941">
    <property type="entry name" value="DNA_methylase_N4/N6"/>
</dbReference>
<dbReference type="SUPFAM" id="SSF53335">
    <property type="entry name" value="S-adenosyl-L-methionine-dependent methyltransferases"/>
    <property type="match status" value="1"/>
</dbReference>
<dbReference type="EMBL" id="JARAWP010000031">
    <property type="protein sequence ID" value="MDX3024055.1"/>
    <property type="molecule type" value="Genomic_DNA"/>
</dbReference>
<keyword evidence="1" id="KW-0489">Methyltransferase</keyword>
<protein>
    <recommendedName>
        <fullName evidence="3">Methyltransferase</fullName>
        <ecNumber evidence="3">2.1.1.-</ecNumber>
    </recommendedName>
</protein>
<evidence type="ECO:0000256" key="3">
    <source>
        <dbReference type="RuleBase" id="RU362026"/>
    </source>
</evidence>
<dbReference type="InterPro" id="IPR029063">
    <property type="entry name" value="SAM-dependent_MTases_sf"/>
</dbReference>